<dbReference type="InterPro" id="IPR029055">
    <property type="entry name" value="Ntn_hydrolases_N"/>
</dbReference>
<keyword evidence="6 7" id="KW-0808">Transferase</keyword>
<dbReference type="InterPro" id="IPR052896">
    <property type="entry name" value="GGT-like_enzyme"/>
</dbReference>
<evidence type="ECO:0000256" key="2">
    <source>
        <dbReference type="ARBA" id="ARBA00001089"/>
    </source>
</evidence>
<dbReference type="EC" id="3.4.19.13" evidence="6"/>
<reference evidence="7" key="1">
    <citation type="submission" date="2022-08" db="EMBL/GenBank/DDBJ databases">
        <title>The genomic sequence of strain Paenibacillus sp. SCIV0701.</title>
        <authorList>
            <person name="Zhao H."/>
        </authorList>
    </citation>
    <scope>NUCLEOTIDE SEQUENCE</scope>
    <source>
        <strain evidence="7">SCIV0701</strain>
    </source>
</reference>
<dbReference type="NCBIfam" id="TIGR00066">
    <property type="entry name" value="g_glut_trans"/>
    <property type="match status" value="1"/>
</dbReference>
<comment type="catalytic activity">
    <reaction evidence="1 6">
        <text>an S-substituted glutathione + H2O = an S-substituted L-cysteinylglycine + L-glutamate</text>
        <dbReference type="Rhea" id="RHEA:59468"/>
        <dbReference type="ChEBI" id="CHEBI:15377"/>
        <dbReference type="ChEBI" id="CHEBI:29985"/>
        <dbReference type="ChEBI" id="CHEBI:90779"/>
        <dbReference type="ChEBI" id="CHEBI:143103"/>
        <dbReference type="EC" id="3.4.19.13"/>
    </reaction>
</comment>
<dbReference type="GO" id="GO:0006751">
    <property type="term" value="P:glutathione catabolic process"/>
    <property type="evidence" value="ECO:0007669"/>
    <property type="project" value="UniProtKB-UniRule"/>
</dbReference>
<comment type="caution">
    <text evidence="7">The sequence shown here is derived from an EMBL/GenBank/DDBJ whole genome shotgun (WGS) entry which is preliminary data.</text>
</comment>
<evidence type="ECO:0000256" key="1">
    <source>
        <dbReference type="ARBA" id="ARBA00001049"/>
    </source>
</evidence>
<protein>
    <recommendedName>
        <fullName evidence="6">Glutathione hydrolase proenzyme</fullName>
        <ecNumber evidence="6">2.3.2.2</ecNumber>
        <ecNumber evidence="6">3.4.19.13</ecNumber>
    </recommendedName>
    <component>
        <recommendedName>
            <fullName evidence="6">Glutathione hydrolase large chain</fullName>
        </recommendedName>
    </component>
    <component>
        <recommendedName>
            <fullName evidence="6">Glutathione hydrolase small chain</fullName>
        </recommendedName>
    </component>
</protein>
<comment type="similarity">
    <text evidence="6">Belongs to the gamma-glutamyltransferase family.</text>
</comment>
<dbReference type="PANTHER" id="PTHR43881">
    <property type="entry name" value="GAMMA-GLUTAMYLTRANSPEPTIDASE (AFU_ORTHOLOGUE AFUA_4G13580)"/>
    <property type="match status" value="1"/>
</dbReference>
<dbReference type="PRINTS" id="PR01210">
    <property type="entry name" value="GGTRANSPTASE"/>
</dbReference>
<dbReference type="GO" id="GO:0006750">
    <property type="term" value="P:glutathione biosynthetic process"/>
    <property type="evidence" value="ECO:0007669"/>
    <property type="project" value="UniProtKB-KW"/>
</dbReference>
<dbReference type="EC" id="2.3.2.2" evidence="6"/>
<proteinExistence type="inferred from homology"/>
<keyword evidence="6 7" id="KW-0012">Acyltransferase</keyword>
<comment type="PTM">
    <text evidence="6">Cleaved by autocatalysis into a large and a small subunit.</text>
</comment>
<comment type="pathway">
    <text evidence="6">Sulfur metabolism; glutathione metabolism.</text>
</comment>
<dbReference type="InterPro" id="IPR043138">
    <property type="entry name" value="GGT_lsub"/>
</dbReference>
<dbReference type="PANTHER" id="PTHR43881:SF1">
    <property type="entry name" value="GAMMA-GLUTAMYLTRANSPEPTIDASE (AFU_ORTHOLOGUE AFUA_4G13580)"/>
    <property type="match status" value="1"/>
</dbReference>
<name>A0A9X2MT89_9BACL</name>
<dbReference type="GO" id="GO:0103068">
    <property type="term" value="F:leukotriene C4 gamma-glutamyl transferase activity"/>
    <property type="evidence" value="ECO:0007669"/>
    <property type="project" value="UniProtKB-EC"/>
</dbReference>
<accession>A0A9X2MT89</accession>
<dbReference type="Pfam" id="PF01019">
    <property type="entry name" value="G_glu_transpept"/>
    <property type="match status" value="1"/>
</dbReference>
<evidence type="ECO:0000256" key="3">
    <source>
        <dbReference type="ARBA" id="ARBA00047417"/>
    </source>
</evidence>
<evidence type="ECO:0000313" key="7">
    <source>
        <dbReference type="EMBL" id="MCR2807628.1"/>
    </source>
</evidence>
<dbReference type="EMBL" id="JANIPJ010000030">
    <property type="protein sequence ID" value="MCR2807628.1"/>
    <property type="molecule type" value="Genomic_DNA"/>
</dbReference>
<dbReference type="Gene3D" id="1.10.246.130">
    <property type="match status" value="1"/>
</dbReference>
<keyword evidence="6" id="KW-0865">Zymogen</keyword>
<dbReference type="InterPro" id="IPR000101">
    <property type="entry name" value="GGT_peptidase"/>
</dbReference>
<comment type="catalytic activity">
    <reaction evidence="3 6">
        <text>an N-terminal (5-L-glutamyl)-[peptide] + an alpha-amino acid = 5-L-glutamyl amino acid + an N-terminal L-alpha-aminoacyl-[peptide]</text>
        <dbReference type="Rhea" id="RHEA:23904"/>
        <dbReference type="Rhea" id="RHEA-COMP:9780"/>
        <dbReference type="Rhea" id="RHEA-COMP:9795"/>
        <dbReference type="ChEBI" id="CHEBI:77644"/>
        <dbReference type="ChEBI" id="CHEBI:78597"/>
        <dbReference type="ChEBI" id="CHEBI:78599"/>
        <dbReference type="ChEBI" id="CHEBI:78608"/>
        <dbReference type="EC" id="2.3.2.2"/>
    </reaction>
</comment>
<keyword evidence="8" id="KW-1185">Reference proteome</keyword>
<evidence type="ECO:0000256" key="5">
    <source>
        <dbReference type="PIRSR" id="PIRSR600101-2"/>
    </source>
</evidence>
<dbReference type="Gene3D" id="3.60.20.40">
    <property type="match status" value="1"/>
</dbReference>
<evidence type="ECO:0000313" key="8">
    <source>
        <dbReference type="Proteomes" id="UP001141950"/>
    </source>
</evidence>
<dbReference type="GO" id="GO:0036374">
    <property type="term" value="F:glutathione hydrolase activity"/>
    <property type="evidence" value="ECO:0007669"/>
    <property type="project" value="UniProtKB-UniRule"/>
</dbReference>
<evidence type="ECO:0000256" key="6">
    <source>
        <dbReference type="RuleBase" id="RU368036"/>
    </source>
</evidence>
<keyword evidence="6" id="KW-0378">Hydrolase</keyword>
<organism evidence="7 8">
    <name type="scientific">Paenibacillus soyae</name>
    <dbReference type="NCBI Taxonomy" id="2969249"/>
    <lineage>
        <taxon>Bacteria</taxon>
        <taxon>Bacillati</taxon>
        <taxon>Bacillota</taxon>
        <taxon>Bacilli</taxon>
        <taxon>Bacillales</taxon>
        <taxon>Paenibacillaceae</taxon>
        <taxon>Paenibacillus</taxon>
    </lineage>
</organism>
<dbReference type="SUPFAM" id="SSF56235">
    <property type="entry name" value="N-terminal nucleophile aminohydrolases (Ntn hydrolases)"/>
    <property type="match status" value="1"/>
</dbReference>
<dbReference type="InterPro" id="IPR043137">
    <property type="entry name" value="GGT_ssub_C"/>
</dbReference>
<comment type="subunit">
    <text evidence="6">This enzyme consists of two polypeptide chains, which are synthesized in precursor form from a single polypeptide.</text>
</comment>
<keyword evidence="6" id="KW-0317">Glutathione biosynthesis</keyword>
<sequence length="516" mass="56117">MVVSPHKLATAAGARILERGGNAFDAAVAVSACLAVVYPHMTSMGGDSFWLTYHQGDGAVRGYNASGRSGYAASLQAYSDLQAIPRRGIRSIVTVPGMVDGWHAVHSRYGRLGWGELLEPAIHYAEHGFPMTQDQFANASQHAAVLGASPETAAIYLPGGKPAFPGDRFKQTAMARTLKRIAEHGRDEFYKGETAKEIASFLLKNGGLLTIDDLVDHQGDWVQPISGSYRGHTLYQMPPNSQGFSGIMALQMLESFDFSAVEHGSYEYYQLCVEALKLSFRDRNAYLTDPGFADIPLNRLLSKSYAAELAGSIRLDRAAELTSKPLGADTAYAAVVDRDGNAVSFIQSLYFEFGSGVVAGDTGVLLQNRGSFFSLDPGHVNRLQPFKRTFHTLMPAMSCVDGKPSILYGTQGGEGQPQTQTALFTRMVDYRMNPQQAINEPRWVWGRTWGEPTQELKLEGRVAEDVARRLGEAGHAVRRVADFDGIMGHACAIRRDERGFLLGGADPRSDGGAIGW</sequence>
<feature type="active site" description="Nucleophile" evidence="4">
    <location>
        <position position="330"/>
    </location>
</feature>
<dbReference type="AlphaFoldDB" id="A0A9X2MT89"/>
<comment type="catalytic activity">
    <reaction evidence="2 6">
        <text>glutathione + H2O = L-cysteinylglycine + L-glutamate</text>
        <dbReference type="Rhea" id="RHEA:28807"/>
        <dbReference type="ChEBI" id="CHEBI:15377"/>
        <dbReference type="ChEBI" id="CHEBI:29985"/>
        <dbReference type="ChEBI" id="CHEBI:57925"/>
        <dbReference type="ChEBI" id="CHEBI:61694"/>
        <dbReference type="EC" id="3.4.19.13"/>
    </reaction>
</comment>
<dbReference type="Proteomes" id="UP001141950">
    <property type="component" value="Unassembled WGS sequence"/>
</dbReference>
<gene>
    <name evidence="7" type="primary">ggt</name>
    <name evidence="7" type="ORF">NQZ67_27435</name>
</gene>
<dbReference type="RefSeq" id="WP_257452340.1">
    <property type="nucleotide sequence ID" value="NZ_JANIPJ010000030.1"/>
</dbReference>
<evidence type="ECO:0000256" key="4">
    <source>
        <dbReference type="PIRSR" id="PIRSR600101-1"/>
    </source>
</evidence>
<feature type="binding site" evidence="5">
    <location>
        <position position="413"/>
    </location>
    <ligand>
        <name>L-glutamate</name>
        <dbReference type="ChEBI" id="CHEBI:29985"/>
    </ligand>
</feature>